<protein>
    <recommendedName>
        <fullName evidence="4">DUF1240 domain-containing protein</fullName>
    </recommendedName>
</protein>
<evidence type="ECO:0008006" key="4">
    <source>
        <dbReference type="Google" id="ProtNLM"/>
    </source>
</evidence>
<gene>
    <name evidence="2" type="ORF">SGN30_24885</name>
</gene>
<sequence>MKNRIIINRKNSIWGTPLLILIFIANVLICINDTFPNISDLHNNEAIVKIVPITPLLISSLPTPAILLLTMIANAIPCKERVLKIMERILIIMLSINFASIAISFIILVPLQYYAMPKLGYTNCSILRDHPTIYFTDWVKNPEWCVRGKTREWVKEQARLSGNLENP</sequence>
<feature type="transmembrane region" description="Helical" evidence="1">
    <location>
        <begin position="55"/>
        <end position="77"/>
    </location>
</feature>
<keyword evidence="1" id="KW-1133">Transmembrane helix</keyword>
<keyword evidence="1" id="KW-0472">Membrane</keyword>
<comment type="caution">
    <text evidence="2">The sequence shown here is derived from an EMBL/GenBank/DDBJ whole genome shotgun (WGS) entry which is preliminary data.</text>
</comment>
<feature type="transmembrane region" description="Helical" evidence="1">
    <location>
        <begin position="89"/>
        <end position="113"/>
    </location>
</feature>
<organism evidence="2 3">
    <name type="scientific">Delftia acidovorans</name>
    <name type="common">Pseudomonas acidovorans</name>
    <name type="synonym">Comamonas acidovorans</name>
    <dbReference type="NCBI Taxonomy" id="80866"/>
    <lineage>
        <taxon>Bacteria</taxon>
        <taxon>Pseudomonadati</taxon>
        <taxon>Pseudomonadota</taxon>
        <taxon>Betaproteobacteria</taxon>
        <taxon>Burkholderiales</taxon>
        <taxon>Comamonadaceae</taxon>
        <taxon>Delftia</taxon>
    </lineage>
</organism>
<accession>A0AAJ2R210</accession>
<evidence type="ECO:0000313" key="3">
    <source>
        <dbReference type="Proteomes" id="UP001287445"/>
    </source>
</evidence>
<dbReference type="EMBL" id="JAWWMZ010000012">
    <property type="protein sequence ID" value="MDX4956659.1"/>
    <property type="molecule type" value="Genomic_DNA"/>
</dbReference>
<feature type="transmembrane region" description="Helical" evidence="1">
    <location>
        <begin position="12"/>
        <end position="35"/>
    </location>
</feature>
<proteinExistence type="predicted"/>
<dbReference type="AlphaFoldDB" id="A0AAJ2R210"/>
<evidence type="ECO:0000313" key="2">
    <source>
        <dbReference type="EMBL" id="MDX4956659.1"/>
    </source>
</evidence>
<dbReference type="Proteomes" id="UP001287445">
    <property type="component" value="Unassembled WGS sequence"/>
</dbReference>
<keyword evidence="1" id="KW-0812">Transmembrane</keyword>
<evidence type="ECO:0000256" key="1">
    <source>
        <dbReference type="SAM" id="Phobius"/>
    </source>
</evidence>
<reference evidence="2" key="1">
    <citation type="submission" date="2023-11" db="EMBL/GenBank/DDBJ databases">
        <title>Identification and selenium tolerance of Delftia acidovorans R3-25.</title>
        <authorList>
            <person name="Zhang S."/>
            <person name="Liu Y."/>
            <person name="Guo Y."/>
        </authorList>
    </citation>
    <scope>NUCLEOTIDE SEQUENCE</scope>
    <source>
        <strain evidence="2">R3-25</strain>
    </source>
</reference>
<dbReference type="RefSeq" id="WP_231890506.1">
    <property type="nucleotide sequence ID" value="NZ_JAWWMZ010000012.1"/>
</dbReference>
<name>A0AAJ2R210_DELAC</name>